<evidence type="ECO:0000256" key="2">
    <source>
        <dbReference type="ARBA" id="ARBA00023239"/>
    </source>
</evidence>
<dbReference type="RefSeq" id="WP_013041973.1">
    <property type="nucleotide sequence ID" value="NC_014008.1"/>
</dbReference>
<dbReference type="GO" id="GO:0016836">
    <property type="term" value="F:hydro-lyase activity"/>
    <property type="evidence" value="ECO:0007669"/>
    <property type="project" value="UniProtKB-ARBA"/>
</dbReference>
<protein>
    <submittedName>
        <fullName evidence="4">Enoyl-CoA hydratase/isomerase</fullName>
    </submittedName>
</protein>
<dbReference type="Proteomes" id="UP000000925">
    <property type="component" value="Chromosome"/>
</dbReference>
<dbReference type="SUPFAM" id="SSF52096">
    <property type="entry name" value="ClpP/crotonase"/>
    <property type="match status" value="1"/>
</dbReference>
<keyword evidence="4" id="KW-0413">Isomerase</keyword>
<dbReference type="Pfam" id="PF00378">
    <property type="entry name" value="ECH_1"/>
    <property type="match status" value="1"/>
</dbReference>
<dbReference type="AlphaFoldDB" id="D5ELS2"/>
<sequence>MSEAVVSFSSLDGIGRITFNRPPANAYQLQFHQQFNAAIEAADADASTRVVIIESALDRFFCAGADIKAFADNSVEDNKAMVLAAQSALAKIEASAKPFIACIAGHCLGGGLEIAMACDIRFGAEGRYKLGLPETKLGLLPGNGGSQRLPRIVGPSQAFLLLASGESIEPAEALRIGLINRLFPAGEFRARVEAFARSIAESAPLAVAACKQAVWGGAALELKDALQLETDLLEDLYDTEDAKEGFQSFVEKRAPIYRGR</sequence>
<dbReference type="FunFam" id="1.10.12.10:FF:000001">
    <property type="entry name" value="Probable enoyl-CoA hydratase, mitochondrial"/>
    <property type="match status" value="1"/>
</dbReference>
<dbReference type="Gene3D" id="3.90.226.10">
    <property type="entry name" value="2-enoyl-CoA Hydratase, Chain A, domain 1"/>
    <property type="match status" value="1"/>
</dbReference>
<dbReference type="InterPro" id="IPR029045">
    <property type="entry name" value="ClpP/crotonase-like_dom_sf"/>
</dbReference>
<dbReference type="EMBL" id="CP001998">
    <property type="protein sequence ID" value="ADE53247.1"/>
    <property type="molecule type" value="Genomic_DNA"/>
</dbReference>
<comment type="similarity">
    <text evidence="1 3">Belongs to the enoyl-CoA hydratase/isomerase family.</text>
</comment>
<reference evidence="4 5" key="1">
    <citation type="journal article" date="2010" name="Stand. Genomic Sci.">
        <title>Complete genome sequence of Coraliomargarita akajimensis type strain (04OKA010-24).</title>
        <authorList>
            <person name="Mavromatis K."/>
            <person name="Abt B."/>
            <person name="Brambilla E."/>
            <person name="Lapidus A."/>
            <person name="Copeland A."/>
            <person name="Deshpande S."/>
            <person name="Nolan M."/>
            <person name="Lucas S."/>
            <person name="Tice H."/>
            <person name="Cheng J.F."/>
            <person name="Han C."/>
            <person name="Detter J.C."/>
            <person name="Woyke T."/>
            <person name="Goodwin L."/>
            <person name="Pitluck S."/>
            <person name="Held B."/>
            <person name="Brettin T."/>
            <person name="Tapia R."/>
            <person name="Ivanova N."/>
            <person name="Mikhailova N."/>
            <person name="Pati A."/>
            <person name="Liolios K."/>
            <person name="Chen A."/>
            <person name="Palaniappan K."/>
            <person name="Land M."/>
            <person name="Hauser L."/>
            <person name="Chang Y.J."/>
            <person name="Jeffries C.D."/>
            <person name="Rohde M."/>
            <person name="Goker M."/>
            <person name="Bristow J."/>
            <person name="Eisen J.A."/>
            <person name="Markowitz V."/>
            <person name="Hugenholtz P."/>
            <person name="Klenk H.P."/>
            <person name="Kyrpides N.C."/>
        </authorList>
    </citation>
    <scope>NUCLEOTIDE SEQUENCE [LARGE SCALE GENOMIC DNA]</scope>
    <source>
        <strain evidence="5">DSM 45221 / IAM 15411 / JCM 23193 / KCTC 12865</strain>
    </source>
</reference>
<dbReference type="eggNOG" id="COG1024">
    <property type="taxonomic scope" value="Bacteria"/>
</dbReference>
<dbReference type="PROSITE" id="PS00166">
    <property type="entry name" value="ENOYL_COA_HYDRATASE"/>
    <property type="match status" value="1"/>
</dbReference>
<keyword evidence="5" id="KW-1185">Reference proteome</keyword>
<keyword evidence="2" id="KW-0456">Lyase</keyword>
<dbReference type="GO" id="GO:0016853">
    <property type="term" value="F:isomerase activity"/>
    <property type="evidence" value="ECO:0007669"/>
    <property type="project" value="UniProtKB-KW"/>
</dbReference>
<evidence type="ECO:0000313" key="5">
    <source>
        <dbReference type="Proteomes" id="UP000000925"/>
    </source>
</evidence>
<dbReference type="InterPro" id="IPR001753">
    <property type="entry name" value="Enoyl-CoA_hydra/iso"/>
</dbReference>
<dbReference type="CDD" id="cd06558">
    <property type="entry name" value="crotonase-like"/>
    <property type="match status" value="1"/>
</dbReference>
<dbReference type="OrthoDB" id="9771883at2"/>
<organism evidence="4 5">
    <name type="scientific">Coraliomargarita akajimensis (strain DSM 45221 / IAM 15411 / JCM 23193 / KCTC 12865 / 04OKA010-24)</name>
    <dbReference type="NCBI Taxonomy" id="583355"/>
    <lineage>
        <taxon>Bacteria</taxon>
        <taxon>Pseudomonadati</taxon>
        <taxon>Verrucomicrobiota</taxon>
        <taxon>Opitutia</taxon>
        <taxon>Puniceicoccales</taxon>
        <taxon>Coraliomargaritaceae</taxon>
        <taxon>Coraliomargarita</taxon>
    </lineage>
</organism>
<dbReference type="InterPro" id="IPR014748">
    <property type="entry name" value="Enoyl-CoA_hydra_C"/>
</dbReference>
<dbReference type="KEGG" id="caa:Caka_0220"/>
<dbReference type="InterPro" id="IPR018376">
    <property type="entry name" value="Enoyl-CoA_hyd/isom_CS"/>
</dbReference>
<name>D5ELS2_CORAD</name>
<evidence type="ECO:0000256" key="3">
    <source>
        <dbReference type="RuleBase" id="RU003707"/>
    </source>
</evidence>
<dbReference type="STRING" id="583355.Caka_0220"/>
<dbReference type="PANTHER" id="PTHR11941:SF54">
    <property type="entry name" value="ENOYL-COA HYDRATASE, MITOCHONDRIAL"/>
    <property type="match status" value="1"/>
</dbReference>
<dbReference type="PANTHER" id="PTHR11941">
    <property type="entry name" value="ENOYL-COA HYDRATASE-RELATED"/>
    <property type="match status" value="1"/>
</dbReference>
<accession>D5ELS2</accession>
<gene>
    <name evidence="4" type="ordered locus">Caka_0220</name>
</gene>
<evidence type="ECO:0000256" key="1">
    <source>
        <dbReference type="ARBA" id="ARBA00005254"/>
    </source>
</evidence>
<dbReference type="Gene3D" id="1.10.12.10">
    <property type="entry name" value="Lyase 2-enoyl-coa Hydratase, Chain A, domain 2"/>
    <property type="match status" value="1"/>
</dbReference>
<dbReference type="HOGENOM" id="CLU_009834_7_6_0"/>
<dbReference type="GO" id="GO:0006635">
    <property type="term" value="P:fatty acid beta-oxidation"/>
    <property type="evidence" value="ECO:0007669"/>
    <property type="project" value="TreeGrafter"/>
</dbReference>
<evidence type="ECO:0000313" key="4">
    <source>
        <dbReference type="EMBL" id="ADE53247.1"/>
    </source>
</evidence>
<proteinExistence type="inferred from homology"/>